<accession>A0A5D3BPR6</accession>
<evidence type="ECO:0000313" key="4">
    <source>
        <dbReference type="Proteomes" id="UP000321947"/>
    </source>
</evidence>
<evidence type="ECO:0000313" key="3">
    <source>
        <dbReference type="Proteomes" id="UP000321393"/>
    </source>
</evidence>
<dbReference type="OrthoDB" id="1898799at2759"/>
<evidence type="ECO:0000313" key="2">
    <source>
        <dbReference type="EMBL" id="TYK01317.1"/>
    </source>
</evidence>
<proteinExistence type="predicted"/>
<evidence type="ECO:0000313" key="1">
    <source>
        <dbReference type="EMBL" id="KAA0047206.1"/>
    </source>
</evidence>
<sequence length="96" mass="11271">MMMDIFISITAKIVEYTIENVQHKIHSARENAEDIKPAVEEWLKKVDDFVREFDEILANEGRHGRLCSMFIKVVDLILFFRLLALKYLLFIEKLAG</sequence>
<comment type="caution">
    <text evidence="2">The sequence shown here is derived from an EMBL/GenBank/DDBJ whole genome shotgun (WGS) entry which is preliminary data.</text>
</comment>
<organism evidence="2 4">
    <name type="scientific">Cucumis melo var. makuwa</name>
    <name type="common">Oriental melon</name>
    <dbReference type="NCBI Taxonomy" id="1194695"/>
    <lineage>
        <taxon>Eukaryota</taxon>
        <taxon>Viridiplantae</taxon>
        <taxon>Streptophyta</taxon>
        <taxon>Embryophyta</taxon>
        <taxon>Tracheophyta</taxon>
        <taxon>Spermatophyta</taxon>
        <taxon>Magnoliopsida</taxon>
        <taxon>eudicotyledons</taxon>
        <taxon>Gunneridae</taxon>
        <taxon>Pentapetalae</taxon>
        <taxon>rosids</taxon>
        <taxon>fabids</taxon>
        <taxon>Cucurbitales</taxon>
        <taxon>Cucurbitaceae</taxon>
        <taxon>Benincaseae</taxon>
        <taxon>Cucumis</taxon>
    </lineage>
</organism>
<name>A0A5D3BPR6_CUCMM</name>
<dbReference type="Proteomes" id="UP000321393">
    <property type="component" value="Unassembled WGS sequence"/>
</dbReference>
<reference evidence="3 4" key="1">
    <citation type="submission" date="2019-08" db="EMBL/GenBank/DDBJ databases">
        <title>Draft genome sequences of two oriental melons (Cucumis melo L. var makuwa).</title>
        <authorList>
            <person name="Kwon S.-Y."/>
        </authorList>
    </citation>
    <scope>NUCLEOTIDE SEQUENCE [LARGE SCALE GENOMIC DNA]</scope>
    <source>
        <strain evidence="4">cv. Chang Bougi</strain>
        <strain evidence="3">cv. SW 3</strain>
        <tissue evidence="2">Leaf</tissue>
    </source>
</reference>
<dbReference type="EMBL" id="SSTD01016268">
    <property type="protein sequence ID" value="TYK01317.1"/>
    <property type="molecule type" value="Genomic_DNA"/>
</dbReference>
<dbReference type="Proteomes" id="UP000321947">
    <property type="component" value="Unassembled WGS sequence"/>
</dbReference>
<dbReference type="EMBL" id="SSTE01013280">
    <property type="protein sequence ID" value="KAA0047206.1"/>
    <property type="molecule type" value="Genomic_DNA"/>
</dbReference>
<gene>
    <name evidence="2" type="ORF">E5676_scaffold69G00030</name>
    <name evidence="1" type="ORF">E6C27_scaffold83G00900</name>
</gene>
<dbReference type="AlphaFoldDB" id="A0A5D3BPR6"/>
<protein>
    <submittedName>
        <fullName evidence="1 2">Disease resistance protein</fullName>
    </submittedName>
</protein>